<evidence type="ECO:0000313" key="6">
    <source>
        <dbReference type="Proteomes" id="UP000030653"/>
    </source>
</evidence>
<evidence type="ECO:0000313" key="5">
    <source>
        <dbReference type="EMBL" id="EJT99800.1"/>
    </source>
</evidence>
<protein>
    <submittedName>
        <fullName evidence="5">Peroxisomal biogenesis factor 11</fullName>
    </submittedName>
</protein>
<accession>M5FRL1</accession>
<dbReference type="InterPro" id="IPR008733">
    <property type="entry name" value="PEX11"/>
</dbReference>
<dbReference type="GeneID" id="63685448"/>
<evidence type="ECO:0000256" key="2">
    <source>
        <dbReference type="ARBA" id="ARBA00023136"/>
    </source>
</evidence>
<dbReference type="OMA" id="AYHPTVA"/>
<proteinExistence type="predicted"/>
<keyword evidence="2" id="KW-0472">Membrane</keyword>
<keyword evidence="6" id="KW-1185">Reference proteome</keyword>
<dbReference type="PANTHER" id="PTHR12652">
    <property type="entry name" value="PEROXISOMAL BIOGENESIS FACTOR 11"/>
    <property type="match status" value="1"/>
</dbReference>
<organism evidence="5 6">
    <name type="scientific">Dacryopinax primogenitus (strain DJM 731)</name>
    <name type="common">Brown rot fungus</name>
    <dbReference type="NCBI Taxonomy" id="1858805"/>
    <lineage>
        <taxon>Eukaryota</taxon>
        <taxon>Fungi</taxon>
        <taxon>Dikarya</taxon>
        <taxon>Basidiomycota</taxon>
        <taxon>Agaricomycotina</taxon>
        <taxon>Dacrymycetes</taxon>
        <taxon>Dacrymycetales</taxon>
        <taxon>Dacrymycetaceae</taxon>
        <taxon>Dacryopinax</taxon>
    </lineage>
</organism>
<dbReference type="GO" id="GO:0016559">
    <property type="term" value="P:peroxisome fission"/>
    <property type="evidence" value="ECO:0007669"/>
    <property type="project" value="InterPro"/>
</dbReference>
<evidence type="ECO:0000256" key="4">
    <source>
        <dbReference type="ARBA" id="ARBA00046271"/>
    </source>
</evidence>
<dbReference type="Proteomes" id="UP000030653">
    <property type="component" value="Unassembled WGS sequence"/>
</dbReference>
<name>M5FRL1_DACPD</name>
<dbReference type="EMBL" id="JH795868">
    <property type="protein sequence ID" value="EJT99800.1"/>
    <property type="molecule type" value="Genomic_DNA"/>
</dbReference>
<dbReference type="HOGENOM" id="CLU_049216_0_0_1"/>
<comment type="subcellular location">
    <subcellularLocation>
        <location evidence="4">Peroxisome membrane</location>
    </subcellularLocation>
</comment>
<evidence type="ECO:0000256" key="3">
    <source>
        <dbReference type="ARBA" id="ARBA00023140"/>
    </source>
</evidence>
<dbReference type="RefSeq" id="XP_040626698.1">
    <property type="nucleotide sequence ID" value="XM_040770386.1"/>
</dbReference>
<evidence type="ECO:0000256" key="1">
    <source>
        <dbReference type="ARBA" id="ARBA00022593"/>
    </source>
</evidence>
<dbReference type="STRING" id="1858805.M5FRL1"/>
<keyword evidence="1" id="KW-0962">Peroxisome biogenesis</keyword>
<dbReference type="GO" id="GO:0005778">
    <property type="term" value="C:peroxisomal membrane"/>
    <property type="evidence" value="ECO:0007669"/>
    <property type="project" value="UniProtKB-SubCell"/>
</dbReference>
<reference evidence="5 6" key="1">
    <citation type="journal article" date="2012" name="Science">
        <title>The Paleozoic origin of enzymatic lignin decomposition reconstructed from 31 fungal genomes.</title>
        <authorList>
            <person name="Floudas D."/>
            <person name="Binder M."/>
            <person name="Riley R."/>
            <person name="Barry K."/>
            <person name="Blanchette R.A."/>
            <person name="Henrissat B."/>
            <person name="Martinez A.T."/>
            <person name="Otillar R."/>
            <person name="Spatafora J.W."/>
            <person name="Yadav J.S."/>
            <person name="Aerts A."/>
            <person name="Benoit I."/>
            <person name="Boyd A."/>
            <person name="Carlson A."/>
            <person name="Copeland A."/>
            <person name="Coutinho P.M."/>
            <person name="de Vries R.P."/>
            <person name="Ferreira P."/>
            <person name="Findley K."/>
            <person name="Foster B."/>
            <person name="Gaskell J."/>
            <person name="Glotzer D."/>
            <person name="Gorecki P."/>
            <person name="Heitman J."/>
            <person name="Hesse C."/>
            <person name="Hori C."/>
            <person name="Igarashi K."/>
            <person name="Jurgens J.A."/>
            <person name="Kallen N."/>
            <person name="Kersten P."/>
            <person name="Kohler A."/>
            <person name="Kuees U."/>
            <person name="Kumar T.K.A."/>
            <person name="Kuo A."/>
            <person name="LaButti K."/>
            <person name="Larrondo L.F."/>
            <person name="Lindquist E."/>
            <person name="Ling A."/>
            <person name="Lombard V."/>
            <person name="Lucas S."/>
            <person name="Lundell T."/>
            <person name="Martin R."/>
            <person name="McLaughlin D.J."/>
            <person name="Morgenstern I."/>
            <person name="Morin E."/>
            <person name="Murat C."/>
            <person name="Nagy L.G."/>
            <person name="Nolan M."/>
            <person name="Ohm R.A."/>
            <person name="Patyshakuliyeva A."/>
            <person name="Rokas A."/>
            <person name="Ruiz-Duenas F.J."/>
            <person name="Sabat G."/>
            <person name="Salamov A."/>
            <person name="Samejima M."/>
            <person name="Schmutz J."/>
            <person name="Slot J.C."/>
            <person name="St John F."/>
            <person name="Stenlid J."/>
            <person name="Sun H."/>
            <person name="Sun S."/>
            <person name="Syed K."/>
            <person name="Tsang A."/>
            <person name="Wiebenga A."/>
            <person name="Young D."/>
            <person name="Pisabarro A."/>
            <person name="Eastwood D.C."/>
            <person name="Martin F."/>
            <person name="Cullen D."/>
            <person name="Grigoriev I.V."/>
            <person name="Hibbett D.S."/>
        </authorList>
    </citation>
    <scope>NUCLEOTIDE SEQUENCE [LARGE SCALE GENOMIC DNA]</scope>
    <source>
        <strain evidence="5 6">DJM-731 SS1</strain>
    </source>
</reference>
<dbReference type="Pfam" id="PF05648">
    <property type="entry name" value="PEX11"/>
    <property type="match status" value="1"/>
</dbReference>
<sequence>MSKLILDPASHLLLHPTLNTALKVLATTTGRDKLQRTLQYYSRFLAYVYERRGLVEESKRWNGLKGVFGNARKVLRMFKFLEHLQSALRLSLSTSGDWAQITQIARQVGYAGFLFFDHLGWAGNVKLLRMSKESVERANKLSQRFWLAGILLSLVNSGERFAQIRAERKRLTAPTTAEKETPEAEKKLRLHTLTAEFSAVRMQFVQDTLDFWLPASNLGIVSVSEGFAGACGTITSVMGFYQAWKKASGK</sequence>
<dbReference type="AlphaFoldDB" id="M5FRL1"/>
<dbReference type="OrthoDB" id="411017at2759"/>
<dbReference type="PANTHER" id="PTHR12652:SF50">
    <property type="entry name" value="PEROXIN 11"/>
    <property type="match status" value="1"/>
</dbReference>
<keyword evidence="3" id="KW-0576">Peroxisome</keyword>
<gene>
    <name evidence="5" type="ORF">DACRYDRAFT_117454</name>
</gene>